<feature type="domain" description="Glycine zipper 2TM" evidence="4">
    <location>
        <begin position="116"/>
        <end position="155"/>
    </location>
</feature>
<dbReference type="EMBL" id="CP040871">
    <property type="protein sequence ID" value="QDA57989.1"/>
    <property type="molecule type" value="Genomic_DNA"/>
</dbReference>
<evidence type="ECO:0000256" key="2">
    <source>
        <dbReference type="ARBA" id="ARBA00023136"/>
    </source>
</evidence>
<dbReference type="KEGG" id="thes:FHQ07_12055"/>
<keyword evidence="6" id="KW-1185">Reference proteome</keyword>
<keyword evidence="2" id="KW-0472">Membrane</keyword>
<feature type="chain" id="PRO_5023002571" evidence="3">
    <location>
        <begin position="23"/>
        <end position="230"/>
    </location>
</feature>
<evidence type="ECO:0000313" key="5">
    <source>
        <dbReference type="EMBL" id="QDA57989.1"/>
    </source>
</evidence>
<gene>
    <name evidence="5" type="ORF">FHQ07_12055</name>
</gene>
<dbReference type="GO" id="GO:0019867">
    <property type="term" value="C:outer membrane"/>
    <property type="evidence" value="ECO:0007669"/>
    <property type="project" value="InterPro"/>
</dbReference>
<sequence>MKRLTAALLVAFGLASSSAAFAQSSYYPSGNGYNGYEQGDSYSDYARVIRVDPVLDGRYSSTSSYGRNGQRCYQSTTAGGYERDGYYGNNGYRNDGYRDDGYYRDQYGSGAGRNIATVVGGIAGAVLGSKVGSGTGSYVGTAVGSMVGGMAGRQIYDQTQRNRYVRPGVVTVCDPEPVYGNSGYGGYSRTGDGRASAYDVTYEYNGRRYTRRMDYNPGERVRVRVDVSPQ</sequence>
<dbReference type="Proteomes" id="UP000308149">
    <property type="component" value="Chromosome"/>
</dbReference>
<protein>
    <submittedName>
        <fullName evidence="5">Glycine zipper 2TM domain-containing protein</fullName>
    </submittedName>
</protein>
<dbReference type="PANTHER" id="PTHR35603">
    <property type="match status" value="1"/>
</dbReference>
<dbReference type="AlphaFoldDB" id="A0A5B7ZT31"/>
<comment type="subcellular location">
    <subcellularLocation>
        <location evidence="1">Membrane</location>
    </subcellularLocation>
</comment>
<dbReference type="InterPro" id="IPR051407">
    <property type="entry name" value="Bact_OM_lipoprot/Surf_antigen"/>
</dbReference>
<dbReference type="RefSeq" id="WP_139717039.1">
    <property type="nucleotide sequence ID" value="NZ_CP040871.1"/>
</dbReference>
<organism evidence="5 6">
    <name type="scientific">Thermomonas aquatica</name>
    <dbReference type="NCBI Taxonomy" id="2202149"/>
    <lineage>
        <taxon>Bacteria</taxon>
        <taxon>Pseudomonadati</taxon>
        <taxon>Pseudomonadota</taxon>
        <taxon>Gammaproteobacteria</taxon>
        <taxon>Lysobacterales</taxon>
        <taxon>Lysobacteraceae</taxon>
        <taxon>Thermomonas</taxon>
    </lineage>
</organism>
<feature type="signal peptide" evidence="3">
    <location>
        <begin position="1"/>
        <end position="22"/>
    </location>
</feature>
<evidence type="ECO:0000256" key="1">
    <source>
        <dbReference type="ARBA" id="ARBA00004370"/>
    </source>
</evidence>
<dbReference type="Pfam" id="PF05433">
    <property type="entry name" value="Rick_17kDa_Anti"/>
    <property type="match status" value="1"/>
</dbReference>
<evidence type="ECO:0000256" key="3">
    <source>
        <dbReference type="SAM" id="SignalP"/>
    </source>
</evidence>
<keyword evidence="3" id="KW-0732">Signal</keyword>
<dbReference type="PANTHER" id="PTHR35603:SF2">
    <property type="entry name" value="OUTER MEMBRANE LIPOPROTEIN"/>
    <property type="match status" value="1"/>
</dbReference>
<accession>A0A5B7ZT31</accession>
<proteinExistence type="predicted"/>
<evidence type="ECO:0000313" key="6">
    <source>
        <dbReference type="Proteomes" id="UP000308149"/>
    </source>
</evidence>
<name>A0A5B7ZT31_9GAMM</name>
<dbReference type="InterPro" id="IPR008816">
    <property type="entry name" value="Gly_zipper_2TM_dom"/>
</dbReference>
<dbReference type="OrthoDB" id="9132795at2"/>
<evidence type="ECO:0000259" key="4">
    <source>
        <dbReference type="Pfam" id="PF05433"/>
    </source>
</evidence>
<reference evidence="5 6" key="1">
    <citation type="submission" date="2019-06" db="EMBL/GenBank/DDBJ databases">
        <title>Thermomonas aquatica sp. nov., isolated from an industrial wastewater treatment plant.</title>
        <authorList>
            <person name="Jeon J.H."/>
            <person name="Park D.-S."/>
        </authorList>
    </citation>
    <scope>NUCLEOTIDE SEQUENCE [LARGE SCALE GENOMIC DNA]</scope>
    <source>
        <strain evidence="5 6">SY21</strain>
    </source>
</reference>